<evidence type="ECO:0000256" key="4">
    <source>
        <dbReference type="ARBA" id="ARBA00022679"/>
    </source>
</evidence>
<dbReference type="Proteomes" id="UP000663879">
    <property type="component" value="Unassembled WGS sequence"/>
</dbReference>
<keyword evidence="8" id="KW-1185">Reference proteome</keyword>
<dbReference type="AlphaFoldDB" id="A0A813XMU7"/>
<feature type="transmembrane region" description="Helical" evidence="6">
    <location>
        <begin position="7"/>
        <end position="25"/>
    </location>
</feature>
<evidence type="ECO:0000256" key="6">
    <source>
        <dbReference type="RuleBase" id="RU366017"/>
    </source>
</evidence>
<proteinExistence type="inferred from homology"/>
<gene>
    <name evidence="7" type="ORF">OXX778_LOCUS10064</name>
</gene>
<dbReference type="GO" id="GO:0016020">
    <property type="term" value="C:membrane"/>
    <property type="evidence" value="ECO:0007669"/>
    <property type="project" value="UniProtKB-SubCell"/>
</dbReference>
<keyword evidence="3 6" id="KW-0328">Glycosyltransferase</keyword>
<dbReference type="GO" id="GO:0016757">
    <property type="term" value="F:glycosyltransferase activity"/>
    <property type="evidence" value="ECO:0007669"/>
    <property type="project" value="UniProtKB-UniRule"/>
</dbReference>
<sequence length="524" mass="62587">MMKIYKILTIILVLFFLIYPLLYFYEKDNQLKLTSNYEIYDNNVWTINGIVAQYSSIISSANVLEIETLSFIDHIKYSINPNNIKCLTLINDEINLITPSEILSIQLSQTKNGINKFFRVKCPLKNNNNNNLIKNIYVGTIYNPLYKDLKNSYLIFQRPKVFYRDSVKKYPIINCVHMIRNLDDLKFKKLLNWINIQKQIGYEKVKLYFNDVSKENTTFISKHFKNFVEIIDYDLKNKDICKFYKEQLILNPQDSSLSILKSHCERMKDLFFNDFQKDYSVFNLHERMCTNNCLLESKYDYEYLSNYDFDEFILPRYFTTNHVLQSNANECKNTSLNLRYNIMDFIRKLNKKYGDNISYYLFENVLFLNKHDFLTKKFLNLTKDSTLIDYNFPPCHLKFKYDFNRDSKWVDALRNIQHYVSCLNETIIKSNNLNYKLNNLIGSLVDNREGKSIFNTNYTESINQHFAWTITKDSKAIRVPIELGYVNHFRDTDLAVDKTYNLTKVFYDIEYYNFLFNQIGNNLI</sequence>
<keyword evidence="4 6" id="KW-0808">Transferase</keyword>
<keyword evidence="6" id="KW-1133">Transmembrane helix</keyword>
<comment type="similarity">
    <text evidence="2 6">Belongs to the glycosyltransferase 92 family.</text>
</comment>
<dbReference type="OrthoDB" id="2017643at2759"/>
<dbReference type="EC" id="2.4.1.-" evidence="6"/>
<evidence type="ECO:0000256" key="1">
    <source>
        <dbReference type="ARBA" id="ARBA00004370"/>
    </source>
</evidence>
<dbReference type="EMBL" id="CAJNOC010001550">
    <property type="protein sequence ID" value="CAF0873801.1"/>
    <property type="molecule type" value="Genomic_DNA"/>
</dbReference>
<evidence type="ECO:0000256" key="5">
    <source>
        <dbReference type="ARBA" id="ARBA00023136"/>
    </source>
</evidence>
<evidence type="ECO:0000256" key="3">
    <source>
        <dbReference type="ARBA" id="ARBA00022676"/>
    </source>
</evidence>
<keyword evidence="5 6" id="KW-0472">Membrane</keyword>
<evidence type="ECO:0000313" key="8">
    <source>
        <dbReference type="Proteomes" id="UP000663879"/>
    </source>
</evidence>
<protein>
    <recommendedName>
        <fullName evidence="6">Glycosyltransferase family 92 protein</fullName>
        <ecNumber evidence="6">2.4.1.-</ecNumber>
    </recommendedName>
</protein>
<comment type="caution">
    <text evidence="7">The sequence shown here is derived from an EMBL/GenBank/DDBJ whole genome shotgun (WGS) entry which is preliminary data.</text>
</comment>
<evidence type="ECO:0000313" key="7">
    <source>
        <dbReference type="EMBL" id="CAF0873801.1"/>
    </source>
</evidence>
<reference evidence="7" key="1">
    <citation type="submission" date="2021-02" db="EMBL/GenBank/DDBJ databases">
        <authorList>
            <person name="Nowell W R."/>
        </authorList>
    </citation>
    <scope>NUCLEOTIDE SEQUENCE</scope>
    <source>
        <strain evidence="7">Ploen Becks lab</strain>
    </source>
</reference>
<keyword evidence="6" id="KW-0812">Transmembrane</keyword>
<name>A0A813XMU7_9BILA</name>
<comment type="subcellular location">
    <subcellularLocation>
        <location evidence="1">Membrane</location>
    </subcellularLocation>
</comment>
<evidence type="ECO:0000256" key="2">
    <source>
        <dbReference type="ARBA" id="ARBA00007647"/>
    </source>
</evidence>
<accession>A0A813XMU7</accession>
<organism evidence="7 8">
    <name type="scientific">Brachionus calyciflorus</name>
    <dbReference type="NCBI Taxonomy" id="104777"/>
    <lineage>
        <taxon>Eukaryota</taxon>
        <taxon>Metazoa</taxon>
        <taxon>Spiralia</taxon>
        <taxon>Gnathifera</taxon>
        <taxon>Rotifera</taxon>
        <taxon>Eurotatoria</taxon>
        <taxon>Monogononta</taxon>
        <taxon>Pseudotrocha</taxon>
        <taxon>Ploima</taxon>
        <taxon>Brachionidae</taxon>
        <taxon>Brachionus</taxon>
    </lineage>
</organism>
<dbReference type="Pfam" id="PF01697">
    <property type="entry name" value="Glyco_transf_92"/>
    <property type="match status" value="1"/>
</dbReference>
<dbReference type="InterPro" id="IPR008166">
    <property type="entry name" value="Glyco_transf_92"/>
</dbReference>